<dbReference type="RefSeq" id="WP_076502162.1">
    <property type="nucleotide sequence ID" value="NZ_FTOP01000012.1"/>
</dbReference>
<protein>
    <submittedName>
        <fullName evidence="2">Uncharacterized protein</fullName>
    </submittedName>
</protein>
<dbReference type="STRING" id="529505.SAMN05421761_11222"/>
<dbReference type="AlphaFoldDB" id="A0A1N7NWI3"/>
<evidence type="ECO:0000313" key="2">
    <source>
        <dbReference type="EMBL" id="SIT02559.1"/>
    </source>
</evidence>
<evidence type="ECO:0000256" key="1">
    <source>
        <dbReference type="SAM" id="Phobius"/>
    </source>
</evidence>
<dbReference type="OrthoDB" id="965642at2"/>
<reference evidence="3" key="1">
    <citation type="submission" date="2017-01" db="EMBL/GenBank/DDBJ databases">
        <authorList>
            <person name="Varghese N."/>
            <person name="Submissions S."/>
        </authorList>
    </citation>
    <scope>NUCLEOTIDE SEQUENCE [LARGE SCALE GENOMIC DNA]</scope>
    <source>
        <strain evidence="3">DSM 46698</strain>
    </source>
</reference>
<feature type="transmembrane region" description="Helical" evidence="1">
    <location>
        <begin position="6"/>
        <end position="28"/>
    </location>
</feature>
<dbReference type="Proteomes" id="UP000186026">
    <property type="component" value="Unassembled WGS sequence"/>
</dbReference>
<keyword evidence="3" id="KW-1185">Reference proteome</keyword>
<keyword evidence="1" id="KW-0812">Transmembrane</keyword>
<accession>A0A1N7NWI3</accession>
<keyword evidence="1" id="KW-0472">Membrane</keyword>
<evidence type="ECO:0000313" key="3">
    <source>
        <dbReference type="Proteomes" id="UP000186026"/>
    </source>
</evidence>
<gene>
    <name evidence="2" type="ORF">SAMN05421761_11222</name>
</gene>
<keyword evidence="1" id="KW-1133">Transmembrane helix</keyword>
<dbReference type="EMBL" id="FTOP01000012">
    <property type="protein sequence ID" value="SIT02559.1"/>
    <property type="molecule type" value="Genomic_DNA"/>
</dbReference>
<proteinExistence type="predicted"/>
<name>A0A1N7NWI3_9BACT</name>
<organism evidence="2 3">
    <name type="scientific">Belliella pelovolcani</name>
    <dbReference type="NCBI Taxonomy" id="529505"/>
    <lineage>
        <taxon>Bacteria</taxon>
        <taxon>Pseudomonadati</taxon>
        <taxon>Bacteroidota</taxon>
        <taxon>Cytophagia</taxon>
        <taxon>Cytophagales</taxon>
        <taxon>Cyclobacteriaceae</taxon>
        <taxon>Belliella</taxon>
    </lineage>
</organism>
<sequence>MNNKNIIGMIFGAAAFLIVYLAVQQVFFKPISFENQIREMANDLNKSCPIMVDSETQLNNAMVLNDNTFEYNYTLVNMGRAELDIEALESYLQPIILNNIKTSPDLKIFRDNEITMVYNYKDKNGEQLFRIVFEAENYK</sequence>